<feature type="compositionally biased region" description="Low complexity" evidence="1">
    <location>
        <begin position="92"/>
        <end position="103"/>
    </location>
</feature>
<dbReference type="EMBL" id="JAULSR010000001">
    <property type="protein sequence ID" value="KAK0636012.1"/>
    <property type="molecule type" value="Genomic_DNA"/>
</dbReference>
<evidence type="ECO:0000313" key="2">
    <source>
        <dbReference type="EMBL" id="KAK0636012.1"/>
    </source>
</evidence>
<organism evidence="2 3">
    <name type="scientific">Bombardia bombarda</name>
    <dbReference type="NCBI Taxonomy" id="252184"/>
    <lineage>
        <taxon>Eukaryota</taxon>
        <taxon>Fungi</taxon>
        <taxon>Dikarya</taxon>
        <taxon>Ascomycota</taxon>
        <taxon>Pezizomycotina</taxon>
        <taxon>Sordariomycetes</taxon>
        <taxon>Sordariomycetidae</taxon>
        <taxon>Sordariales</taxon>
        <taxon>Lasiosphaeriaceae</taxon>
        <taxon>Bombardia</taxon>
    </lineage>
</organism>
<feature type="compositionally biased region" description="Basic and acidic residues" evidence="1">
    <location>
        <begin position="148"/>
        <end position="159"/>
    </location>
</feature>
<sequence>MACRCGPGLAAFSRFWRPDFTTAAGPHIPITSQEGKGRLALANGEEDDPAEPGEAPDTRSPPVDPIIIPRTQPSLVLLTLKGREKRVDLERPTTTATRTTTRPSNDRNEHDGIENDGSKHDDSEHDGIDIETAASTSATSTTATFPSNEHDHDDNKTLQ</sequence>
<evidence type="ECO:0000313" key="3">
    <source>
        <dbReference type="Proteomes" id="UP001174934"/>
    </source>
</evidence>
<keyword evidence="3" id="KW-1185">Reference proteome</keyword>
<dbReference type="Proteomes" id="UP001174934">
    <property type="component" value="Unassembled WGS sequence"/>
</dbReference>
<proteinExistence type="predicted"/>
<feature type="compositionally biased region" description="Low complexity" evidence="1">
    <location>
        <begin position="132"/>
        <end position="144"/>
    </location>
</feature>
<name>A0AA39XMK4_9PEZI</name>
<reference evidence="2" key="1">
    <citation type="submission" date="2023-06" db="EMBL/GenBank/DDBJ databases">
        <title>Genome-scale phylogeny and comparative genomics of the fungal order Sordariales.</title>
        <authorList>
            <consortium name="Lawrence Berkeley National Laboratory"/>
            <person name="Hensen N."/>
            <person name="Bonometti L."/>
            <person name="Westerberg I."/>
            <person name="Brannstrom I.O."/>
            <person name="Guillou S."/>
            <person name="Cros-Aarteil S."/>
            <person name="Calhoun S."/>
            <person name="Haridas S."/>
            <person name="Kuo A."/>
            <person name="Mondo S."/>
            <person name="Pangilinan J."/>
            <person name="Riley R."/>
            <person name="LaButti K."/>
            <person name="Andreopoulos B."/>
            <person name="Lipzen A."/>
            <person name="Chen C."/>
            <person name="Yanf M."/>
            <person name="Daum C."/>
            <person name="Ng V."/>
            <person name="Clum A."/>
            <person name="Steindorff A."/>
            <person name="Ohm R."/>
            <person name="Martin F."/>
            <person name="Silar P."/>
            <person name="Natvig D."/>
            <person name="Lalanne C."/>
            <person name="Gautier V."/>
            <person name="Ament-velasquez S.L."/>
            <person name="Kruys A."/>
            <person name="Hutchinson M.I."/>
            <person name="Powell A.J."/>
            <person name="Barry K."/>
            <person name="Miller A.N."/>
            <person name="Grigoriev I.V."/>
            <person name="Debuchy R."/>
            <person name="Gladieux P."/>
            <person name="Thoren M.H."/>
            <person name="Johannesson H."/>
        </authorList>
    </citation>
    <scope>NUCLEOTIDE SEQUENCE</scope>
    <source>
        <strain evidence="2">SMH3391-2</strain>
    </source>
</reference>
<evidence type="ECO:0000256" key="1">
    <source>
        <dbReference type="SAM" id="MobiDB-lite"/>
    </source>
</evidence>
<accession>A0AA39XMK4</accession>
<protein>
    <submittedName>
        <fullName evidence="2">Uncharacterized protein</fullName>
    </submittedName>
</protein>
<gene>
    <name evidence="2" type="ORF">B0T17DRAFT_612805</name>
</gene>
<feature type="compositionally biased region" description="Basic and acidic residues" evidence="1">
    <location>
        <begin position="81"/>
        <end position="91"/>
    </location>
</feature>
<dbReference type="AlphaFoldDB" id="A0AA39XMK4"/>
<comment type="caution">
    <text evidence="2">The sequence shown here is derived from an EMBL/GenBank/DDBJ whole genome shotgun (WGS) entry which is preliminary data.</text>
</comment>
<feature type="compositionally biased region" description="Basic and acidic residues" evidence="1">
    <location>
        <begin position="104"/>
        <end position="128"/>
    </location>
</feature>
<feature type="region of interest" description="Disordered" evidence="1">
    <location>
        <begin position="21"/>
        <end position="159"/>
    </location>
</feature>